<feature type="domain" description="DUF7730" evidence="1">
    <location>
        <begin position="94"/>
        <end position="235"/>
    </location>
</feature>
<dbReference type="GeneID" id="98179021"/>
<name>A0ABQ0GJX7_9PEZI</name>
<dbReference type="PANTHER" id="PTHR38790">
    <property type="entry name" value="2EXR DOMAIN-CONTAINING PROTEIN-RELATED"/>
    <property type="match status" value="1"/>
</dbReference>
<protein>
    <recommendedName>
        <fullName evidence="1">DUF7730 domain-containing protein</fullName>
    </recommendedName>
</protein>
<dbReference type="EMBL" id="BAAFSV010000004">
    <property type="protein sequence ID" value="GAB1318068.1"/>
    <property type="molecule type" value="Genomic_DNA"/>
</dbReference>
<dbReference type="RefSeq" id="XP_070919799.1">
    <property type="nucleotide sequence ID" value="XM_071063698.1"/>
</dbReference>
<evidence type="ECO:0000259" key="1">
    <source>
        <dbReference type="Pfam" id="PF24864"/>
    </source>
</evidence>
<dbReference type="Pfam" id="PF24864">
    <property type="entry name" value="DUF7730"/>
    <property type="match status" value="1"/>
</dbReference>
<reference evidence="2 3" key="1">
    <citation type="submission" date="2024-09" db="EMBL/GenBank/DDBJ databases">
        <title>Itraconazole resistance in Madurella fahalii resulting from another homologue of gene encoding cytochrome P450 14-alpha sterol demethylase (CYP51).</title>
        <authorList>
            <person name="Yoshioka I."/>
            <person name="Fahal A.H."/>
            <person name="Kaneko S."/>
            <person name="Yaguchi T."/>
        </authorList>
    </citation>
    <scope>NUCLEOTIDE SEQUENCE [LARGE SCALE GENOMIC DNA]</scope>
    <source>
        <strain evidence="2 3">IFM 68171</strain>
    </source>
</reference>
<proteinExistence type="predicted"/>
<accession>A0ABQ0GJX7</accession>
<evidence type="ECO:0000313" key="2">
    <source>
        <dbReference type="EMBL" id="GAB1318068.1"/>
    </source>
</evidence>
<gene>
    <name evidence="2" type="ORF">MFIFM68171_08278</name>
</gene>
<keyword evidence="3" id="KW-1185">Reference proteome</keyword>
<sequence>MLLATRKYEHGLGSAPLSRYYDPDTSAPKTWRWYSCVCHRLIPPRSRLEWRSLAAGTATHRYPHHDNCLAGEPMFCPIWPPEYVVGAPGKCTVGALGCLLACRQAYAEGIDLLYSTNTFFIESAALFDAWFCPVPRSRHLLLPQRLASITSLELRWRVLLFGRDNQEHRSDQDRAHLASHLRHLCAAFPNLRTLVLSFSDLLYNDRRVRPAQALDEIDRVLLRPLAEAVARLPLRAQQQSVVVELPSKMSLAT</sequence>
<comment type="caution">
    <text evidence="2">The sequence shown here is derived from an EMBL/GenBank/DDBJ whole genome shotgun (WGS) entry which is preliminary data.</text>
</comment>
<organism evidence="2 3">
    <name type="scientific">Madurella fahalii</name>
    <dbReference type="NCBI Taxonomy" id="1157608"/>
    <lineage>
        <taxon>Eukaryota</taxon>
        <taxon>Fungi</taxon>
        <taxon>Dikarya</taxon>
        <taxon>Ascomycota</taxon>
        <taxon>Pezizomycotina</taxon>
        <taxon>Sordariomycetes</taxon>
        <taxon>Sordariomycetidae</taxon>
        <taxon>Sordariales</taxon>
        <taxon>Sordariales incertae sedis</taxon>
        <taxon>Madurella</taxon>
    </lineage>
</organism>
<dbReference type="Proteomes" id="UP001628179">
    <property type="component" value="Unassembled WGS sequence"/>
</dbReference>
<evidence type="ECO:0000313" key="3">
    <source>
        <dbReference type="Proteomes" id="UP001628179"/>
    </source>
</evidence>
<dbReference type="PANTHER" id="PTHR38790:SF9">
    <property type="entry name" value="F-BOX DOMAIN-CONTAINING PROTEIN"/>
    <property type="match status" value="1"/>
</dbReference>
<dbReference type="InterPro" id="IPR056632">
    <property type="entry name" value="DUF7730"/>
</dbReference>